<reference evidence="2" key="1">
    <citation type="journal article" date="2021" name="Proc. Natl. Acad. Sci. U.S.A.">
        <title>Global biogeography of chemosynthetic symbionts reveals both localized and globally distributed symbiont groups. .</title>
        <authorList>
            <person name="Osvatic J.T."/>
            <person name="Wilkins L.G.E."/>
            <person name="Leibrecht L."/>
            <person name="Leray M."/>
            <person name="Zauner S."/>
            <person name="Polzin J."/>
            <person name="Camacho Y."/>
            <person name="Gros O."/>
            <person name="van Gils J.A."/>
            <person name="Eisen J.A."/>
            <person name="Petersen J.M."/>
            <person name="Yuen B."/>
        </authorList>
    </citation>
    <scope>NUCLEOTIDE SEQUENCE</scope>
    <source>
        <strain evidence="2">MAGclacostrist055</strain>
    </source>
</reference>
<dbReference type="GO" id="GO:0004519">
    <property type="term" value="F:endonuclease activity"/>
    <property type="evidence" value="ECO:0007669"/>
    <property type="project" value="UniProtKB-KW"/>
</dbReference>
<dbReference type="Proteomes" id="UP000886674">
    <property type="component" value="Unassembled WGS sequence"/>
</dbReference>
<keyword evidence="2" id="KW-0378">Hydrolase</keyword>
<organism evidence="2 3">
    <name type="scientific">Candidatus Thiodiazotropha taylori</name>
    <dbReference type="NCBI Taxonomy" id="2792791"/>
    <lineage>
        <taxon>Bacteria</taxon>
        <taxon>Pseudomonadati</taxon>
        <taxon>Pseudomonadota</taxon>
        <taxon>Gammaproteobacteria</taxon>
        <taxon>Chromatiales</taxon>
        <taxon>Sedimenticolaceae</taxon>
        <taxon>Candidatus Thiodiazotropha</taxon>
    </lineage>
</organism>
<evidence type="ECO:0000313" key="3">
    <source>
        <dbReference type="Proteomes" id="UP000886674"/>
    </source>
</evidence>
<protein>
    <submittedName>
        <fullName evidence="2">HNH endonuclease</fullName>
    </submittedName>
</protein>
<accession>A0A9E4NHP9</accession>
<dbReference type="EMBL" id="JAEPCR010000016">
    <property type="protein sequence ID" value="MCG7977494.1"/>
    <property type="molecule type" value="Genomic_DNA"/>
</dbReference>
<proteinExistence type="predicted"/>
<evidence type="ECO:0000313" key="2">
    <source>
        <dbReference type="EMBL" id="MCG7977494.1"/>
    </source>
</evidence>
<comment type="caution">
    <text evidence="2">The sequence shown here is derived from an EMBL/GenBank/DDBJ whole genome shotgun (WGS) entry which is preliminary data.</text>
</comment>
<name>A0A9E4NHP9_9GAMM</name>
<evidence type="ECO:0000259" key="1">
    <source>
        <dbReference type="Pfam" id="PF14279"/>
    </source>
</evidence>
<keyword evidence="2" id="KW-0540">Nuclease</keyword>
<sequence>MENLYCPYCNKTKTSKFTDEHFIPQLISGENTPTIRICSECNSTLGKNVDILLTHHSFLIGLGPSILGRPISRHSRIETEVTLKDNRILTGYLFLETVDEKKNTFKYGFRPHRTQGDGTKWIYEGGIKDPTKVPKDINILKEGMWKLVRLTGPLKYRDKSIPALIKILMGFICWDVLSKKK</sequence>
<dbReference type="InterPro" id="IPR029471">
    <property type="entry name" value="HNH_5"/>
</dbReference>
<feature type="domain" description="HNH endonuclease 5" evidence="1">
    <location>
        <begin position="6"/>
        <end position="56"/>
    </location>
</feature>
<keyword evidence="2" id="KW-0255">Endonuclease</keyword>
<gene>
    <name evidence="2" type="ORF">JAY77_05020</name>
</gene>
<dbReference type="AlphaFoldDB" id="A0A9E4NHP9"/>
<dbReference type="Pfam" id="PF14279">
    <property type="entry name" value="HNH_5"/>
    <property type="match status" value="1"/>
</dbReference>